<dbReference type="GO" id="GO:0016491">
    <property type="term" value="F:oxidoreductase activity"/>
    <property type="evidence" value="ECO:0007669"/>
    <property type="project" value="InterPro"/>
</dbReference>
<sequence>MVRTATPPGEIGHRAPDFSLKGTDGKTWTRDTVRGDNGLVVAFICNHCPYVKAVIDRFVEDSAALQAKGVGVVAIMPNDWNVYTDDAPDRMVAFAVGHGFTFPYLIDETQDVARAYGAVCTPDVFGYGRDLTLKYRGRIDSSGREPSGPDTRRELREAMIEVAENDTVPAGQQASIGCSIKWRS</sequence>
<keyword evidence="3" id="KW-1185">Reference proteome</keyword>
<evidence type="ECO:0000313" key="2">
    <source>
        <dbReference type="EMBL" id="MCT8971166.1"/>
    </source>
</evidence>
<evidence type="ECO:0000313" key="3">
    <source>
        <dbReference type="Proteomes" id="UP001320898"/>
    </source>
</evidence>
<dbReference type="PROSITE" id="PS51352">
    <property type="entry name" value="THIOREDOXIN_2"/>
    <property type="match status" value="1"/>
</dbReference>
<evidence type="ECO:0000259" key="1">
    <source>
        <dbReference type="PROSITE" id="PS51352"/>
    </source>
</evidence>
<proteinExistence type="predicted"/>
<accession>A0AAW5QST0</accession>
<organism evidence="2 3">
    <name type="scientific">Microbaculum marinisediminis</name>
    <dbReference type="NCBI Taxonomy" id="2931392"/>
    <lineage>
        <taxon>Bacteria</taxon>
        <taxon>Pseudomonadati</taxon>
        <taxon>Pseudomonadota</taxon>
        <taxon>Alphaproteobacteria</taxon>
        <taxon>Hyphomicrobiales</taxon>
        <taxon>Tepidamorphaceae</taxon>
        <taxon>Microbaculum</taxon>
    </lineage>
</organism>
<name>A0AAW5QST0_9HYPH</name>
<dbReference type="InterPro" id="IPR047262">
    <property type="entry name" value="PRX-like1"/>
</dbReference>
<dbReference type="InterPro" id="IPR000866">
    <property type="entry name" value="AhpC/TSA"/>
</dbReference>
<dbReference type="GO" id="GO:0016209">
    <property type="term" value="F:antioxidant activity"/>
    <property type="evidence" value="ECO:0007669"/>
    <property type="project" value="InterPro"/>
</dbReference>
<dbReference type="SUPFAM" id="SSF52833">
    <property type="entry name" value="Thioredoxin-like"/>
    <property type="match status" value="1"/>
</dbReference>
<dbReference type="CDD" id="cd02969">
    <property type="entry name" value="PRX_like1"/>
    <property type="match status" value="1"/>
</dbReference>
<dbReference type="EMBL" id="JALIDZ010000002">
    <property type="protein sequence ID" value="MCT8971166.1"/>
    <property type="molecule type" value="Genomic_DNA"/>
</dbReference>
<comment type="caution">
    <text evidence="2">The sequence shown here is derived from an EMBL/GenBank/DDBJ whole genome shotgun (WGS) entry which is preliminary data.</text>
</comment>
<feature type="domain" description="Thioredoxin" evidence="1">
    <location>
        <begin position="9"/>
        <end position="164"/>
    </location>
</feature>
<dbReference type="PANTHER" id="PTHR43640:SF1">
    <property type="entry name" value="THIOREDOXIN-DEPENDENT PEROXIREDOXIN"/>
    <property type="match status" value="1"/>
</dbReference>
<protein>
    <submittedName>
        <fullName evidence="2">Thioredoxin family protein</fullName>
    </submittedName>
</protein>
<dbReference type="Proteomes" id="UP001320898">
    <property type="component" value="Unassembled WGS sequence"/>
</dbReference>
<gene>
    <name evidence="2" type="ORF">MUB46_04760</name>
</gene>
<dbReference type="InterPro" id="IPR036249">
    <property type="entry name" value="Thioredoxin-like_sf"/>
</dbReference>
<dbReference type="RefSeq" id="WP_261614737.1">
    <property type="nucleotide sequence ID" value="NZ_JALIDZ010000002.1"/>
</dbReference>
<dbReference type="Gene3D" id="3.40.30.10">
    <property type="entry name" value="Glutaredoxin"/>
    <property type="match status" value="1"/>
</dbReference>
<dbReference type="Pfam" id="PF00578">
    <property type="entry name" value="AhpC-TSA"/>
    <property type="match status" value="1"/>
</dbReference>
<dbReference type="PANTHER" id="PTHR43640">
    <property type="entry name" value="OS07G0260300 PROTEIN"/>
    <property type="match status" value="1"/>
</dbReference>
<reference evidence="2 3" key="1">
    <citation type="submission" date="2022-04" db="EMBL/GenBank/DDBJ databases">
        <authorList>
            <person name="Ye Y.-Q."/>
            <person name="Du Z.-J."/>
        </authorList>
    </citation>
    <scope>NUCLEOTIDE SEQUENCE [LARGE SCALE GENOMIC DNA]</scope>
    <source>
        <strain evidence="2 3">A6E488</strain>
    </source>
</reference>
<dbReference type="InterPro" id="IPR013766">
    <property type="entry name" value="Thioredoxin_domain"/>
</dbReference>
<dbReference type="AlphaFoldDB" id="A0AAW5QST0"/>